<dbReference type="InterPro" id="IPR050951">
    <property type="entry name" value="Retrovirus_Pol_polyprotein"/>
</dbReference>
<sequence>MVMDVGHQGRLPMIQEAKKYYANISRTIIELYLNYSEEYQLKRKKFRNNGLIVKPIRSNNFNERVQIDLVDFRTLPDGDYCWILNAQDHFLKVCWLRTLKAKSAKEVARALIDIFGHFGAPRILQSDNGKEFRNALIEALKLLWPDLAIVHGRARRPQTQGSVERSNGDIQNILGSWMRINKSTNWSMALPDIFSLMY</sequence>
<evidence type="ECO:0000259" key="1">
    <source>
        <dbReference type="PROSITE" id="PS50994"/>
    </source>
</evidence>
<dbReference type="GO" id="GO:0003676">
    <property type="term" value="F:nucleic acid binding"/>
    <property type="evidence" value="ECO:0007669"/>
    <property type="project" value="InterPro"/>
</dbReference>
<feature type="domain" description="Integrase catalytic" evidence="1">
    <location>
        <begin position="51"/>
        <end position="198"/>
    </location>
</feature>
<dbReference type="PROSITE" id="PS50994">
    <property type="entry name" value="INTEGRASE"/>
    <property type="match status" value="1"/>
</dbReference>
<reference evidence="2" key="1">
    <citation type="submission" date="2021-02" db="EMBL/GenBank/DDBJ databases">
        <authorList>
            <person name="Nowell W R."/>
        </authorList>
    </citation>
    <scope>NUCLEOTIDE SEQUENCE</scope>
    <source>
        <strain evidence="2">Ploen Becks lab</strain>
    </source>
</reference>
<comment type="caution">
    <text evidence="2">The sequence shown here is derived from an EMBL/GenBank/DDBJ whole genome shotgun (WGS) entry which is preliminary data.</text>
</comment>
<evidence type="ECO:0000313" key="2">
    <source>
        <dbReference type="EMBL" id="CAF0702812.1"/>
    </source>
</evidence>
<evidence type="ECO:0000313" key="3">
    <source>
        <dbReference type="Proteomes" id="UP000663879"/>
    </source>
</evidence>
<dbReference type="PANTHER" id="PTHR37984:SF5">
    <property type="entry name" value="PROTEIN NYNRIN-LIKE"/>
    <property type="match status" value="1"/>
</dbReference>
<dbReference type="AlphaFoldDB" id="A0A813M2Q5"/>
<dbReference type="GO" id="GO:0015074">
    <property type="term" value="P:DNA integration"/>
    <property type="evidence" value="ECO:0007669"/>
    <property type="project" value="InterPro"/>
</dbReference>
<dbReference type="Gene3D" id="3.30.420.10">
    <property type="entry name" value="Ribonuclease H-like superfamily/Ribonuclease H"/>
    <property type="match status" value="1"/>
</dbReference>
<dbReference type="PANTHER" id="PTHR37984">
    <property type="entry name" value="PROTEIN CBG26694"/>
    <property type="match status" value="1"/>
</dbReference>
<dbReference type="InterPro" id="IPR001584">
    <property type="entry name" value="Integrase_cat-core"/>
</dbReference>
<accession>A0A813M2Q5</accession>
<dbReference type="InterPro" id="IPR036397">
    <property type="entry name" value="RNaseH_sf"/>
</dbReference>
<protein>
    <recommendedName>
        <fullName evidence="1">Integrase catalytic domain-containing protein</fullName>
    </recommendedName>
</protein>
<dbReference type="InterPro" id="IPR012337">
    <property type="entry name" value="RNaseH-like_sf"/>
</dbReference>
<dbReference type="EMBL" id="CAJNOC010000001">
    <property type="protein sequence ID" value="CAF0702812.1"/>
    <property type="molecule type" value="Genomic_DNA"/>
</dbReference>
<dbReference type="Proteomes" id="UP000663879">
    <property type="component" value="Unassembled WGS sequence"/>
</dbReference>
<organism evidence="2 3">
    <name type="scientific">Brachionus calyciflorus</name>
    <dbReference type="NCBI Taxonomy" id="104777"/>
    <lineage>
        <taxon>Eukaryota</taxon>
        <taxon>Metazoa</taxon>
        <taxon>Spiralia</taxon>
        <taxon>Gnathifera</taxon>
        <taxon>Rotifera</taxon>
        <taxon>Eurotatoria</taxon>
        <taxon>Monogononta</taxon>
        <taxon>Pseudotrocha</taxon>
        <taxon>Ploima</taxon>
        <taxon>Brachionidae</taxon>
        <taxon>Brachionus</taxon>
    </lineage>
</organism>
<dbReference type="SUPFAM" id="SSF53098">
    <property type="entry name" value="Ribonuclease H-like"/>
    <property type="match status" value="1"/>
</dbReference>
<gene>
    <name evidence="2" type="ORF">OXX778_LOCUS8</name>
</gene>
<keyword evidence="3" id="KW-1185">Reference proteome</keyword>
<name>A0A813M2Q5_9BILA</name>
<dbReference type="OrthoDB" id="2499658at2759"/>
<proteinExistence type="predicted"/>